<reference evidence="1 2" key="2">
    <citation type="journal article" date="2016" name="ISME J.">
        <title>Heterogeneous composition of key metabolic gene clusters in a vent mussel symbiont population.</title>
        <authorList>
            <person name="Ikuta T."/>
            <person name="Takaki Y."/>
            <person name="Nagai Y."/>
            <person name="Shimamura S."/>
            <person name="Tsuda M."/>
            <person name="Kawagucci S."/>
            <person name="Aoki Y."/>
            <person name="Inoue K."/>
            <person name="Teruya M."/>
            <person name="Satou K."/>
            <person name="Teruya K."/>
            <person name="Shimoji M."/>
            <person name="Tamotsu H."/>
            <person name="Hirano T."/>
            <person name="Maruyama T."/>
            <person name="Yoshida T."/>
        </authorList>
    </citation>
    <scope>NUCLEOTIDE SEQUENCE [LARGE SCALE GENOMIC DNA]</scope>
    <source>
        <strain evidence="1 2">Myojin Knoll</strain>
    </source>
</reference>
<protein>
    <submittedName>
        <fullName evidence="1">Uncharacterized protein</fullName>
    </submittedName>
</protein>
<name>A0A0P0US83_9GAMM</name>
<dbReference type="OrthoDB" id="7814707at2"/>
<evidence type="ECO:0000313" key="1">
    <source>
        <dbReference type="EMBL" id="BAS67692.1"/>
    </source>
</evidence>
<reference evidence="1 2" key="1">
    <citation type="journal article" date="2000" name="Mar. Ecol. Prog. Ser.">
        <title>Phylogenetic characterization of endosymbionts in three hydrothermal vent mussels: influence on host distributions.</title>
        <authorList>
            <person name="Fujiwara Y."/>
            <person name="Takai K."/>
            <person name="Uematsu K."/>
            <person name="Tsuchida S."/>
            <person name="Hunt J.C."/>
            <person name="Hashimoto J."/>
        </authorList>
    </citation>
    <scope>NUCLEOTIDE SEQUENCE [LARGE SCALE GENOMIC DNA]</scope>
    <source>
        <strain evidence="1 2">Myojin Knoll</strain>
    </source>
</reference>
<dbReference type="Proteomes" id="UP000067399">
    <property type="component" value="Chromosome"/>
</dbReference>
<sequence>MIKNISEIKKRIELHFHDNLHNEEYKIKNIPAIRLLTWNRFDLAFKLLYLEMLDCDLVFSRKIYAEHIRALSLGKFTEPGNDSKNSIGKFIDEFDAIFKSIKNSGFDAGKTVIPLSHNNTIANGAHRVASVIFLNKSIDCVQINTNNHRYDYRFFYDRNMSNEVLDIGATKFIEYADNVFIAFIWPTAQKHDQEIESVIPNIVYRKEIKLNPNGAHNLLSQIYYGEEWVGNVENDFKGVKAKLLECFKTFEPIRVVAFQAEDLNEVVKIKDKVRDIFNVGKHSIHITDTKEEAIRVARLVFNDNSIHFLNHAKPNKYLSTYEKINQFKKFLKNNSLDASNVLLDSSFILSLYGLREANDIDFFVEGEVQYNDNEINTHDEELKHHRESKIEMIRNPKFYFYFDDLKFISFSQLYTMKKNRAEEKDINDCNMMKALIEGNKLKENLIRFKQKLYYKKIQIRNIRNICSSGIMTSLKFVGLFNVVRKFYRLIVKK</sequence>
<proteinExistence type="predicted"/>
<dbReference type="AlphaFoldDB" id="A0A0P0US83"/>
<gene>
    <name evidence="1" type="ORF">BSEPE_0696</name>
</gene>
<organism evidence="1 2">
    <name type="scientific">endosymbiont of Bathymodiolus septemdierum str. Myojin knoll</name>
    <dbReference type="NCBI Taxonomy" id="1303921"/>
    <lineage>
        <taxon>Bacteria</taxon>
        <taxon>Pseudomonadati</taxon>
        <taxon>Pseudomonadota</taxon>
        <taxon>Gammaproteobacteria</taxon>
        <taxon>sulfur-oxidizing symbionts</taxon>
    </lineage>
</organism>
<keyword evidence="2" id="KW-1185">Reference proteome</keyword>
<dbReference type="KEGG" id="ebh:BSEPE_0696"/>
<dbReference type="STRING" id="1303921.BSEPE_0696"/>
<dbReference type="EMBL" id="AP013042">
    <property type="protein sequence ID" value="BAS67692.1"/>
    <property type="molecule type" value="Genomic_DNA"/>
</dbReference>
<accession>A0A0P0US83</accession>
<evidence type="ECO:0000313" key="2">
    <source>
        <dbReference type="Proteomes" id="UP000067399"/>
    </source>
</evidence>
<dbReference type="RefSeq" id="WP_066044201.1">
    <property type="nucleotide sequence ID" value="NZ_AP013042.1"/>
</dbReference>